<keyword evidence="2" id="KW-1185">Reference proteome</keyword>
<gene>
    <name evidence="1" type="ORF">TTHERM_000129549</name>
</gene>
<evidence type="ECO:0000313" key="1">
    <source>
        <dbReference type="EMBL" id="EWS74309.1"/>
    </source>
</evidence>
<evidence type="ECO:0000313" key="2">
    <source>
        <dbReference type="Proteomes" id="UP000009168"/>
    </source>
</evidence>
<protein>
    <submittedName>
        <fullName evidence="1">Uncharacterized protein</fullName>
    </submittedName>
</protein>
<name>W7XJT3_TETTS</name>
<reference evidence="2" key="1">
    <citation type="journal article" date="2006" name="PLoS Biol.">
        <title>Macronuclear genome sequence of the ciliate Tetrahymena thermophila, a model eukaryote.</title>
        <authorList>
            <person name="Eisen J.A."/>
            <person name="Coyne R.S."/>
            <person name="Wu M."/>
            <person name="Wu D."/>
            <person name="Thiagarajan M."/>
            <person name="Wortman J.R."/>
            <person name="Badger J.H."/>
            <person name="Ren Q."/>
            <person name="Amedeo P."/>
            <person name="Jones K.M."/>
            <person name="Tallon L.J."/>
            <person name="Delcher A.L."/>
            <person name="Salzberg S.L."/>
            <person name="Silva J.C."/>
            <person name="Haas B.J."/>
            <person name="Majoros W.H."/>
            <person name="Farzad M."/>
            <person name="Carlton J.M."/>
            <person name="Smith R.K. Jr."/>
            <person name="Garg J."/>
            <person name="Pearlman R.E."/>
            <person name="Karrer K.M."/>
            <person name="Sun L."/>
            <person name="Manning G."/>
            <person name="Elde N.C."/>
            <person name="Turkewitz A.P."/>
            <person name="Asai D.J."/>
            <person name="Wilkes D.E."/>
            <person name="Wang Y."/>
            <person name="Cai H."/>
            <person name="Collins K."/>
            <person name="Stewart B.A."/>
            <person name="Lee S.R."/>
            <person name="Wilamowska K."/>
            <person name="Weinberg Z."/>
            <person name="Ruzzo W.L."/>
            <person name="Wloga D."/>
            <person name="Gaertig J."/>
            <person name="Frankel J."/>
            <person name="Tsao C.-C."/>
            <person name="Gorovsky M.A."/>
            <person name="Keeling P.J."/>
            <person name="Waller R.F."/>
            <person name="Patron N.J."/>
            <person name="Cherry J.M."/>
            <person name="Stover N.A."/>
            <person name="Krieger C.J."/>
            <person name="del Toro C."/>
            <person name="Ryder H.F."/>
            <person name="Williamson S.C."/>
            <person name="Barbeau R.A."/>
            <person name="Hamilton E.P."/>
            <person name="Orias E."/>
        </authorList>
    </citation>
    <scope>NUCLEOTIDE SEQUENCE [LARGE SCALE GENOMIC DNA]</scope>
    <source>
        <strain evidence="2">SB210</strain>
    </source>
</reference>
<dbReference type="Proteomes" id="UP000009168">
    <property type="component" value="Unassembled WGS sequence"/>
</dbReference>
<dbReference type="RefSeq" id="XP_012653130.1">
    <property type="nucleotide sequence ID" value="XM_012797676.1"/>
</dbReference>
<dbReference type="EMBL" id="GG662699">
    <property type="protein sequence ID" value="EWS74309.1"/>
    <property type="molecule type" value="Genomic_DNA"/>
</dbReference>
<dbReference type="GeneID" id="24437419"/>
<proteinExistence type="predicted"/>
<dbReference type="AlphaFoldDB" id="W7XJT3"/>
<organism evidence="1 2">
    <name type="scientific">Tetrahymena thermophila (strain SB210)</name>
    <dbReference type="NCBI Taxonomy" id="312017"/>
    <lineage>
        <taxon>Eukaryota</taxon>
        <taxon>Sar</taxon>
        <taxon>Alveolata</taxon>
        <taxon>Ciliophora</taxon>
        <taxon>Intramacronucleata</taxon>
        <taxon>Oligohymenophorea</taxon>
        <taxon>Hymenostomatida</taxon>
        <taxon>Tetrahymenina</taxon>
        <taxon>Tetrahymenidae</taxon>
        <taxon>Tetrahymena</taxon>
    </lineage>
</organism>
<dbReference type="KEGG" id="tet:TTHERM_000129549"/>
<sequence length="62" mass="7606">MTQKKNAKQEESGFRFNRYQLRIILSQQQRLQSFKSQENKMKRKKTKYKKSININSILRDQI</sequence>
<dbReference type="InParanoid" id="W7XJT3"/>
<accession>W7XJT3</accession>